<dbReference type="Gene3D" id="3.40.50.300">
    <property type="entry name" value="P-loop containing nucleotide triphosphate hydrolases"/>
    <property type="match status" value="2"/>
</dbReference>
<keyword evidence="8 11" id="KW-1133">Transmembrane helix</keyword>
<keyword evidence="3" id="KW-0813">Transport</keyword>
<evidence type="ECO:0000256" key="7">
    <source>
        <dbReference type="ARBA" id="ARBA00022840"/>
    </source>
</evidence>
<feature type="transmembrane region" description="Helical" evidence="11">
    <location>
        <begin position="684"/>
        <end position="709"/>
    </location>
</feature>
<dbReference type="InterPro" id="IPR027417">
    <property type="entry name" value="P-loop_NTPase"/>
</dbReference>
<dbReference type="KEGG" id="mbr:MONBRDRAFT_37002"/>
<dbReference type="CDD" id="cd03263">
    <property type="entry name" value="ABC_subfamily_A"/>
    <property type="match status" value="2"/>
</dbReference>
<dbReference type="GeneID" id="5890989"/>
<keyword evidence="7" id="KW-0067">ATP-binding</keyword>
<gene>
    <name evidence="13" type="ORF">MONBRDRAFT_37002</name>
</gene>
<dbReference type="InParanoid" id="A9UYY1"/>
<keyword evidence="4 11" id="KW-0812">Transmembrane</keyword>
<feature type="compositionally biased region" description="Low complexity" evidence="10">
    <location>
        <begin position="434"/>
        <end position="443"/>
    </location>
</feature>
<dbReference type="Pfam" id="PF23321">
    <property type="entry name" value="R1_ABCA1"/>
    <property type="match status" value="1"/>
</dbReference>
<dbReference type="GO" id="GO:0005319">
    <property type="term" value="F:lipid transporter activity"/>
    <property type="evidence" value="ECO:0000318"/>
    <property type="project" value="GO_Central"/>
</dbReference>
<feature type="region of interest" description="Disordered" evidence="10">
    <location>
        <begin position="2098"/>
        <end position="2120"/>
    </location>
</feature>
<dbReference type="InterPro" id="IPR003439">
    <property type="entry name" value="ABC_transporter-like_ATP-bd"/>
</dbReference>
<evidence type="ECO:0000256" key="1">
    <source>
        <dbReference type="ARBA" id="ARBA00004141"/>
    </source>
</evidence>
<feature type="transmembrane region" description="Helical" evidence="11">
    <location>
        <begin position="798"/>
        <end position="816"/>
    </location>
</feature>
<protein>
    <recommendedName>
        <fullName evidence="12">ABC transporter domain-containing protein</fullName>
    </recommendedName>
</protein>
<keyword evidence="9 11" id="KW-0472">Membrane</keyword>
<sequence length="2186" mass="238954">MARAGFGSQLRTLLWKNYLLKRRSWRGTLAEILVPLFLFVLMAWVRTRETVTLYPDTTYNTLALPSSGALALVQSILCGGIANFDSPNATGSPLEDVAAVLDRYQLTPEVVLGALANTALDEADLNQTLREVGLINTSVGLADLTDLWFGTNATYWDGLYNLSQSASGNDTQAVVNAVCRLVNDPDLAALVANLTQTNLTAVADDIQLPGFDLGAILRSPDPAEEFLRQYVTTNNFINVTVVDVLHALNGTLNGTITPEDVAIVQNQLRADAANHSSLAEMRSNLLIALAREPALERALVAVLLGLEDPAERQAVLDALAQASGTNISTSMVPVLLDEFARLEADLGDLSRIEAALQDIEALPTIDRLLDDLQRNGSNLDWSTLYQQIACPNTDGIAVGGSFSFRSQGSGYEPNAATNEPRPTNAPRVAERTRSSSSGEPSNPSRRRRASEPTMAHDREDTSSQDVEDEVTVGLDAMANSEQLLELFTQAQVYYAPARGQVLEVIGLANATLQQAVAVVDLVECVLASRLAANITASPANFTWLDNLTSSANSSALAALQLDDFWVGFDTEEELVAAAMGDDKLFTVFGGVVFHDVDDTGRLPNNLSLSIRFHQLKTPSTAELAPAYTWNNAGDTANALYYYLGFTIIQDLMERATLEFWAGESVGEPAVYAQMMPVPAYRDDLFAWGISRTLPLFMVLSWIYFVTMLAKNIVHEKETRLKEYTKMMDFGTYMPYVFVSIQEETMTAGTKWGLSLFSTTAFGMGAAYIARYEEIGEGLQWHNMGQGIGACDNFTFSNALIMMIFDCFLYALLVWYLEQVLTPYGVAQPWYFPFQRKYWTGLACFSSRRASAEGQSLIAGKGSPALQQNNPAGHFQAVPDGQQVGIRLDKLTKVYRTGACSDQSERVAVDQLSFEMATPGITALLGHNGAGKTTTMSILTGLFPPTSGTAYIDGLDVRTQMGTIREHLGVCPQYNVIFETLTVEENLIMVARLRCLSPTATLEAVDRYINDVRLNSKRFSLAGTLSGGQKRKLSVAMAFLSGSNVVILDEPTAGCDASVRRSMWDLLLRYKKERTILLCTHHLDEADLLSDAIAIMAHGRLQCLGTSMFLKKAYNATYLLSAVVDRTLPDVVPRISQVIRKHVPKAELADDVGQEVAFHLPVDQVAGFAPLFCSLDAQRAELGIESYGLSATTLEDVFLRVAEDAEESEERTTRPATMAAAVKPERSETAAQSVDARLSWSSGMDASLEHSLLSQHDDEEAEHGALVQEDGTYTGRLLQGWPLRAQRFKAVLLKRWHNVRRDFKAFLSQIVLPAIFICVGMAVATSFPPPKDGPPLEFAPDIFNVPCHASLRATETPYADLHASPSLLSSTLTASVSVGFDPDYFIDVGGTDALLVAQQNFSAYILDTYDELQATRRAALTIESTEHPVVQLSSALLSGAFNSTVMRGWFDNRHYHSLPTAVHLAHNAILHSTLGSTHNLRVFNHPLNSTADEKTQEYLESGTDLTVAINVIMALSFVPASFVVFLISERVSKAKHLQMVSGLDLPTYWVANFTWDMLNYTLPALVALLIFVAFDLPAYTGRNLGAVTALLFLYGWSITPIMYLGSFLFKVPSTGYVVLICVNLFIGLTATLATFILGLFPDDPGLTSVNDSLKWVFLIFPNYCLGRGMMDLAANEYIAQFYEYSKEFIDNAPSYQDPFSMSLIGRNCMFMVLEGLIFLVLTIAIEHWRMRQRLRQSDSSASTPSNELEMLSVGLAGEMTDPSDLGDEDVRREQERVRAGGTELVSEAVLVADRLVKTYTGKNGTTRAVRGLSFVVPRGQCFGLLGTNGAGKTTTFKMITGDVACTSGNAFVAGHSILKDMAAEVDALNGLLTGQETLEMYCRLRGIPESQLGVVVDWSIRKMQLRRWAKRIAQVYSGGNKRKLSIAIALLGQSSLVCLDEPSAGLDPRARRFLWTQINGVVRAGRSVILTSHAMDECQALCQRLGIMVDGQFRCLGSPQHLKSKYGNGYTLAIKVQGFPPEVGPAKSFVAHRFPTAVLKEAHNGLLRYQLPTEGLVLATIFTELEAQREALNLEDYAITQTTLEDIFCSFADLAEDRRTAQPGDDQPSSSAPWQAQEEHRSSLIPATDEVFDEPSTALVTPDSLGGDQPHVSVLDGLAAAEAADSDPSAVDAGYLTIYGEESHSRV</sequence>
<dbReference type="FunCoup" id="A9UYY1">
    <property type="interactions" value="657"/>
</dbReference>
<dbReference type="InterPro" id="IPR003593">
    <property type="entry name" value="AAA+_ATPase"/>
</dbReference>
<evidence type="ECO:0000256" key="10">
    <source>
        <dbReference type="SAM" id="MobiDB-lite"/>
    </source>
</evidence>
<comment type="similarity">
    <text evidence="2">Belongs to the ABC transporter superfamily. ABCA family.</text>
</comment>
<accession>A9UYY1</accession>
<feature type="transmembrane region" description="Helical" evidence="11">
    <location>
        <begin position="1547"/>
        <end position="1573"/>
    </location>
</feature>
<keyword evidence="6" id="KW-0547">Nucleotide-binding</keyword>
<dbReference type="RefSeq" id="XP_001745716.1">
    <property type="nucleotide sequence ID" value="XM_001745664.1"/>
</dbReference>
<evidence type="ECO:0000256" key="3">
    <source>
        <dbReference type="ARBA" id="ARBA00022448"/>
    </source>
</evidence>
<evidence type="ECO:0000313" key="13">
    <source>
        <dbReference type="EMBL" id="EDQ89687.1"/>
    </source>
</evidence>
<comment type="subcellular location">
    <subcellularLocation>
        <location evidence="1">Membrane</location>
        <topology evidence="1">Multi-pass membrane protein</topology>
    </subcellularLocation>
</comment>
<dbReference type="PROSITE" id="PS00211">
    <property type="entry name" value="ABC_TRANSPORTER_1"/>
    <property type="match status" value="2"/>
</dbReference>
<dbReference type="InterPro" id="IPR013525">
    <property type="entry name" value="ABC2_TM"/>
</dbReference>
<dbReference type="GO" id="GO:0042626">
    <property type="term" value="F:ATPase-coupled transmembrane transporter activity"/>
    <property type="evidence" value="ECO:0000318"/>
    <property type="project" value="GO_Central"/>
</dbReference>
<dbReference type="OMA" id="QYFDSMC"/>
<feature type="domain" description="ABC transporter" evidence="12">
    <location>
        <begin position="885"/>
        <end position="1122"/>
    </location>
</feature>
<feature type="region of interest" description="Disordered" evidence="10">
    <location>
        <begin position="408"/>
        <end position="467"/>
    </location>
</feature>
<organism evidence="13 14">
    <name type="scientific">Monosiga brevicollis</name>
    <name type="common">Choanoflagellate</name>
    <dbReference type="NCBI Taxonomy" id="81824"/>
    <lineage>
        <taxon>Eukaryota</taxon>
        <taxon>Choanoflagellata</taxon>
        <taxon>Craspedida</taxon>
        <taxon>Salpingoecidae</taxon>
        <taxon>Monosiga</taxon>
    </lineage>
</organism>
<dbReference type="SUPFAM" id="SSF52540">
    <property type="entry name" value="P-loop containing nucleoside triphosphate hydrolases"/>
    <property type="match status" value="2"/>
</dbReference>
<dbReference type="GO" id="GO:0016887">
    <property type="term" value="F:ATP hydrolysis activity"/>
    <property type="evidence" value="ECO:0007669"/>
    <property type="project" value="InterPro"/>
</dbReference>
<dbReference type="PANTHER" id="PTHR19229">
    <property type="entry name" value="ATP-BINDING CASSETTE TRANSPORTER SUBFAMILY A ABCA"/>
    <property type="match status" value="1"/>
</dbReference>
<evidence type="ECO:0000256" key="4">
    <source>
        <dbReference type="ARBA" id="ARBA00022692"/>
    </source>
</evidence>
<dbReference type="InterPro" id="IPR017871">
    <property type="entry name" value="ABC_transporter-like_CS"/>
</dbReference>
<dbReference type="eggNOG" id="KOG0059">
    <property type="taxonomic scope" value="Eukaryota"/>
</dbReference>
<evidence type="ECO:0000256" key="5">
    <source>
        <dbReference type="ARBA" id="ARBA00022737"/>
    </source>
</evidence>
<feature type="transmembrane region" description="Helical" evidence="11">
    <location>
        <begin position="1615"/>
        <end position="1639"/>
    </location>
</feature>
<evidence type="ECO:0000259" key="12">
    <source>
        <dbReference type="PROSITE" id="PS50893"/>
    </source>
</evidence>
<feature type="transmembrane region" description="Helical" evidence="11">
    <location>
        <begin position="1702"/>
        <end position="1724"/>
    </location>
</feature>
<feature type="transmembrane region" description="Helical" evidence="11">
    <location>
        <begin position="1585"/>
        <end position="1608"/>
    </location>
</feature>
<feature type="transmembrane region" description="Helical" evidence="11">
    <location>
        <begin position="1506"/>
        <end position="1526"/>
    </location>
</feature>
<dbReference type="InterPro" id="IPR056264">
    <property type="entry name" value="R2_ABCA1-4-like"/>
</dbReference>
<evidence type="ECO:0000256" key="2">
    <source>
        <dbReference type="ARBA" id="ARBA00008869"/>
    </source>
</evidence>
<keyword evidence="5" id="KW-0677">Repeat</keyword>
<dbReference type="Proteomes" id="UP000001357">
    <property type="component" value="Unassembled WGS sequence"/>
</dbReference>
<dbReference type="FunFam" id="3.40.50.300:FF:000933">
    <property type="entry name" value="ABC transporter A family member 7"/>
    <property type="match status" value="1"/>
</dbReference>
<dbReference type="GO" id="GO:0140359">
    <property type="term" value="F:ABC-type transporter activity"/>
    <property type="evidence" value="ECO:0007669"/>
    <property type="project" value="InterPro"/>
</dbReference>
<dbReference type="InterPro" id="IPR026082">
    <property type="entry name" value="ABCA"/>
</dbReference>
<name>A9UYY1_MONBE</name>
<dbReference type="Pfam" id="PF12698">
    <property type="entry name" value="ABC2_membrane_3"/>
    <property type="match status" value="1"/>
</dbReference>
<evidence type="ECO:0000313" key="14">
    <source>
        <dbReference type="Proteomes" id="UP000001357"/>
    </source>
</evidence>
<reference evidence="13 14" key="1">
    <citation type="journal article" date="2008" name="Nature">
        <title>The genome of the choanoflagellate Monosiga brevicollis and the origin of metazoans.</title>
        <authorList>
            <consortium name="JGI Sequencing"/>
            <person name="King N."/>
            <person name="Westbrook M.J."/>
            <person name="Young S.L."/>
            <person name="Kuo A."/>
            <person name="Abedin M."/>
            <person name="Chapman J."/>
            <person name="Fairclough S."/>
            <person name="Hellsten U."/>
            <person name="Isogai Y."/>
            <person name="Letunic I."/>
            <person name="Marr M."/>
            <person name="Pincus D."/>
            <person name="Putnam N."/>
            <person name="Rokas A."/>
            <person name="Wright K.J."/>
            <person name="Zuzow R."/>
            <person name="Dirks W."/>
            <person name="Good M."/>
            <person name="Goodstein D."/>
            <person name="Lemons D."/>
            <person name="Li W."/>
            <person name="Lyons J.B."/>
            <person name="Morris A."/>
            <person name="Nichols S."/>
            <person name="Richter D.J."/>
            <person name="Salamov A."/>
            <person name="Bork P."/>
            <person name="Lim W.A."/>
            <person name="Manning G."/>
            <person name="Miller W.T."/>
            <person name="McGinnis W."/>
            <person name="Shapiro H."/>
            <person name="Tjian R."/>
            <person name="Grigoriev I.V."/>
            <person name="Rokhsar D."/>
        </authorList>
    </citation>
    <scope>NUCLEOTIDE SEQUENCE [LARGE SCALE GENOMIC DNA]</scope>
    <source>
        <strain evidence="14">MX1 / ATCC 50154</strain>
    </source>
</reference>
<evidence type="ECO:0000256" key="8">
    <source>
        <dbReference type="ARBA" id="ARBA00022989"/>
    </source>
</evidence>
<feature type="domain" description="ABC transporter" evidence="12">
    <location>
        <begin position="1789"/>
        <end position="2014"/>
    </location>
</feature>
<keyword evidence="14" id="KW-1185">Reference proteome</keyword>
<dbReference type="SMART" id="SM00382">
    <property type="entry name" value="AAA"/>
    <property type="match status" value="2"/>
</dbReference>
<dbReference type="Pfam" id="PF00005">
    <property type="entry name" value="ABC_tran"/>
    <property type="match status" value="2"/>
</dbReference>
<dbReference type="GO" id="GO:0006869">
    <property type="term" value="P:lipid transport"/>
    <property type="evidence" value="ECO:0000318"/>
    <property type="project" value="GO_Central"/>
</dbReference>
<evidence type="ECO:0000256" key="6">
    <source>
        <dbReference type="ARBA" id="ARBA00022741"/>
    </source>
</evidence>
<dbReference type="EMBL" id="CH991550">
    <property type="protein sequence ID" value="EDQ89687.1"/>
    <property type="molecule type" value="Genomic_DNA"/>
</dbReference>
<dbReference type="PANTHER" id="PTHR19229:SF36">
    <property type="entry name" value="ATP-BINDING CASSETTE SUB-FAMILY A MEMBER 2"/>
    <property type="match status" value="1"/>
</dbReference>
<dbReference type="PROSITE" id="PS50893">
    <property type="entry name" value="ABC_TRANSPORTER_2"/>
    <property type="match status" value="2"/>
</dbReference>
<dbReference type="FunFam" id="3.40.50.300:FF:000335">
    <property type="entry name" value="ATP binding cassette subfamily A member 5"/>
    <property type="match status" value="1"/>
</dbReference>
<evidence type="ECO:0000256" key="9">
    <source>
        <dbReference type="ARBA" id="ARBA00023136"/>
    </source>
</evidence>
<dbReference type="GO" id="GO:0005524">
    <property type="term" value="F:ATP binding"/>
    <property type="evidence" value="ECO:0007669"/>
    <property type="project" value="UniProtKB-KW"/>
</dbReference>
<proteinExistence type="inferred from homology"/>
<dbReference type="GO" id="GO:0016020">
    <property type="term" value="C:membrane"/>
    <property type="evidence" value="ECO:0007669"/>
    <property type="project" value="UniProtKB-SubCell"/>
</dbReference>
<evidence type="ECO:0000256" key="11">
    <source>
        <dbReference type="SAM" id="Phobius"/>
    </source>
</evidence>